<evidence type="ECO:0000313" key="2">
    <source>
        <dbReference type="Proteomes" id="UP001064933"/>
    </source>
</evidence>
<dbReference type="SUPFAM" id="SSF48371">
    <property type="entry name" value="ARM repeat"/>
    <property type="match status" value="1"/>
</dbReference>
<proteinExistence type="predicted"/>
<organism evidence="1 2">
    <name type="scientific">Roseateles amylovorans</name>
    <dbReference type="NCBI Taxonomy" id="2978473"/>
    <lineage>
        <taxon>Bacteria</taxon>
        <taxon>Pseudomonadati</taxon>
        <taxon>Pseudomonadota</taxon>
        <taxon>Betaproteobacteria</taxon>
        <taxon>Burkholderiales</taxon>
        <taxon>Sphaerotilaceae</taxon>
        <taxon>Roseateles</taxon>
    </lineage>
</organism>
<dbReference type="RefSeq" id="WP_261759389.1">
    <property type="nucleotide sequence ID" value="NZ_CP104562.2"/>
</dbReference>
<evidence type="ECO:0000313" key="1">
    <source>
        <dbReference type="EMBL" id="UXH79569.1"/>
    </source>
</evidence>
<keyword evidence="2" id="KW-1185">Reference proteome</keyword>
<sequence length="1088" mass="118564">MKKIASATLSRPFPREQRCTVELVALDLPGDGAASARPSDARFIVTVRRGLEESSLTAAPVSKEEAERRALDFIRRRLAAGQTLVRQQGFDALGDAEAPAEVARDRDAARPAVAAQPVPPAVAALVARFEPVRWKLESPERQARAAWRVAECSDRVEVHPAAQQALRGLVPRLVELLDTGTDLLDLCLAAAIGRLGDPGAAEAMRQLAQRGRSPATQRYARQAWLMLLSPAEREVQCEPLAARWAEELAVDDHGPSLILRLLDLVEARGMDWPDLLQDWYDLALCRADLQGRVLDLLTHLPVQAESFQAMRYLYKAAELRRDAAVIGLLHARFENTPAAVGRLTQRVYLSPVDGEPITRASGSKRKPARAYAKATRQYLRLRGWRHLRRLAALGHSHAPDLAVALLLGLRDDEVPAAHAEARYAPHQGRWRRLTRHYPAGAHWVLVSELLLPRLETRGAGAGSRTRRLWTTEPIDTGRPLARRTEALQPMWDAHPEALLRLALLSRSALVQAVVARALQDHAAFVERQSPAVLEPLLRSPYPTAAEIGFTAARSRVLASPPEDQVPWLRLMAASTHTPAQDFALLHIAGDPATFARFPSLVVGLLLGEQERGRKQGVGLALLADPQPLLRELLSALLAVDADLPGLAAAGRQIEQLLQDRLASASAEAVMPMIGELLTLLGHPAVPVVSVGVTWLLQHPAGMALLPPALMTDLLTADDPERRACGVRLMGALPDEVLRHQVALIGDLATHASSSLRAAISAALLRVARTDDDFARQIADRLHRSLFHTESGDGAHDDALRWLTGELRAQAPARDGASVWRALQARTAGAQRYGAWALADLPPAEFSMRQLATLARHADVTVRRWAMAAIDAALPPTPDTAQTEQLLPLVEAGFDDAIDYATRLFTERLPEASLGIDLLISLVDHPRPWVQALGRSRLVRRMSAAEASLCLTRLSQHPGTQVQLFVTQWLLELPTVDPVALAAQLRALTPYFLTVLSQVHRGRTAKSRVIDFLRAQTAAPETAEVVAAIFARQVVTASLTDKPQYIAGLRDISARHPGIDLPFVQWKTPAASAAPIAPIVPTSPISPIA</sequence>
<dbReference type="EMBL" id="CP104562">
    <property type="protein sequence ID" value="UXH79569.1"/>
    <property type="molecule type" value="Genomic_DNA"/>
</dbReference>
<dbReference type="Proteomes" id="UP001064933">
    <property type="component" value="Chromosome"/>
</dbReference>
<protein>
    <recommendedName>
        <fullName evidence="3">WGR domain-containing protein</fullName>
    </recommendedName>
</protein>
<accession>A0ABY6B305</accession>
<gene>
    <name evidence="1" type="ORF">N4261_06520</name>
</gene>
<dbReference type="InterPro" id="IPR016024">
    <property type="entry name" value="ARM-type_fold"/>
</dbReference>
<evidence type="ECO:0008006" key="3">
    <source>
        <dbReference type="Google" id="ProtNLM"/>
    </source>
</evidence>
<name>A0ABY6B305_9BURK</name>
<reference evidence="1" key="1">
    <citation type="submission" date="2022-10" db="EMBL/GenBank/DDBJ databases">
        <title>Characterization and whole genome sequencing of a new Roseateles species, isolated from fresh water.</title>
        <authorList>
            <person name="Guliayeva D.Y."/>
            <person name="Akhremchuk A.E."/>
            <person name="Sikolenko M.A."/>
            <person name="Valentovich L.N."/>
            <person name="Sidarenka A.V."/>
        </authorList>
    </citation>
    <scope>NUCLEOTIDE SEQUENCE</scope>
    <source>
        <strain evidence="1">BIM B-1768</strain>
    </source>
</reference>